<dbReference type="Gene3D" id="3.40.50.360">
    <property type="match status" value="1"/>
</dbReference>
<dbReference type="NCBIfam" id="NF002999">
    <property type="entry name" value="PRK03767.1"/>
    <property type="match status" value="1"/>
</dbReference>
<gene>
    <name evidence="4" type="ORF">PYCCODRAFT_1463150</name>
</gene>
<proteinExistence type="inferred from homology"/>
<dbReference type="OrthoDB" id="504689at2759"/>
<dbReference type="PROSITE" id="PS50902">
    <property type="entry name" value="FLAVODOXIN_LIKE"/>
    <property type="match status" value="1"/>
</dbReference>
<dbReference type="SUPFAM" id="SSF52218">
    <property type="entry name" value="Flavoproteins"/>
    <property type="match status" value="1"/>
</dbReference>
<dbReference type="EMBL" id="KZ084087">
    <property type="protein sequence ID" value="OSD07858.1"/>
    <property type="molecule type" value="Genomic_DNA"/>
</dbReference>
<evidence type="ECO:0000313" key="4">
    <source>
        <dbReference type="EMBL" id="OSD07858.1"/>
    </source>
</evidence>
<dbReference type="InterPro" id="IPR010089">
    <property type="entry name" value="Flavoprotein_WrbA-like"/>
</dbReference>
<evidence type="ECO:0000313" key="5">
    <source>
        <dbReference type="Proteomes" id="UP000193067"/>
    </source>
</evidence>
<dbReference type="InterPro" id="IPR008254">
    <property type="entry name" value="Flavodoxin/NO_synth"/>
</dbReference>
<name>A0A1Y2J366_TRAC3</name>
<evidence type="ECO:0000256" key="1">
    <source>
        <dbReference type="ARBA" id="ARBA00006961"/>
    </source>
</evidence>
<reference evidence="4 5" key="1">
    <citation type="journal article" date="2015" name="Biotechnol. Biofuels">
        <title>Enhanced degradation of softwood versus hardwood by the white-rot fungus Pycnoporus coccineus.</title>
        <authorList>
            <person name="Couturier M."/>
            <person name="Navarro D."/>
            <person name="Chevret D."/>
            <person name="Henrissat B."/>
            <person name="Piumi F."/>
            <person name="Ruiz-Duenas F.J."/>
            <person name="Martinez A.T."/>
            <person name="Grigoriev I.V."/>
            <person name="Riley R."/>
            <person name="Lipzen A."/>
            <person name="Berrin J.G."/>
            <person name="Master E.R."/>
            <person name="Rosso M.N."/>
        </authorList>
    </citation>
    <scope>NUCLEOTIDE SEQUENCE [LARGE SCALE GENOMIC DNA]</scope>
    <source>
        <strain evidence="4 5">BRFM310</strain>
    </source>
</reference>
<dbReference type="FunFam" id="3.40.50.360:FF:000001">
    <property type="entry name" value="NAD(P)H dehydrogenase (Quinone) FQR1-like"/>
    <property type="match status" value="1"/>
</dbReference>
<organism evidence="4 5">
    <name type="scientific">Trametes coccinea (strain BRFM310)</name>
    <name type="common">Pycnoporus coccineus</name>
    <dbReference type="NCBI Taxonomy" id="1353009"/>
    <lineage>
        <taxon>Eukaryota</taxon>
        <taxon>Fungi</taxon>
        <taxon>Dikarya</taxon>
        <taxon>Basidiomycota</taxon>
        <taxon>Agaricomycotina</taxon>
        <taxon>Agaricomycetes</taxon>
        <taxon>Polyporales</taxon>
        <taxon>Polyporaceae</taxon>
        <taxon>Trametes</taxon>
    </lineage>
</organism>
<feature type="domain" description="Flavodoxin-like" evidence="3">
    <location>
        <begin position="57"/>
        <end position="245"/>
    </location>
</feature>
<dbReference type="Pfam" id="PF03358">
    <property type="entry name" value="FMN_red"/>
    <property type="match status" value="1"/>
</dbReference>
<dbReference type="InterPro" id="IPR005025">
    <property type="entry name" value="FMN_Rdtase-like_dom"/>
</dbReference>
<feature type="compositionally biased region" description="Low complexity" evidence="2">
    <location>
        <begin position="21"/>
        <end position="42"/>
    </location>
</feature>
<dbReference type="InterPro" id="IPR029039">
    <property type="entry name" value="Flavoprotein-like_sf"/>
</dbReference>
<dbReference type="GO" id="GO:0003955">
    <property type="term" value="F:NAD(P)H dehydrogenase (quinone) activity"/>
    <property type="evidence" value="ECO:0007669"/>
    <property type="project" value="InterPro"/>
</dbReference>
<evidence type="ECO:0000256" key="2">
    <source>
        <dbReference type="SAM" id="MobiDB-lite"/>
    </source>
</evidence>
<dbReference type="PANTHER" id="PTHR30546:SF23">
    <property type="entry name" value="FLAVOPROTEIN-LIKE PROTEIN YCP4-RELATED"/>
    <property type="match status" value="1"/>
</dbReference>
<sequence length="254" mass="26798">MCFPGKRLKNNHSDDVKPADKQAPATKPAPAPAASAPTLPNPVTETAPATTMSAPRVAIIIYSMYGHIAKLAESVKAGVNAAGGQATIYQIAETLPQDILDKLHAPPKPAYPVIAPTDLPNFDGFIFGIPTRYGNFPAQWKAFWDATGGIWASGGLYGKYASIFVSTASPGGGQETTALNAISTLVHHGINFVPLGYAKTFAQLTNLSEIHGGSPWGAGTFAASDGSRQPTPLELEVAEIQGKHFWETISKVKF</sequence>
<feature type="compositionally biased region" description="Basic residues" evidence="2">
    <location>
        <begin position="1"/>
        <end position="10"/>
    </location>
</feature>
<dbReference type="Proteomes" id="UP000193067">
    <property type="component" value="Unassembled WGS sequence"/>
</dbReference>
<dbReference type="NCBIfam" id="TIGR01755">
    <property type="entry name" value="flav_wrbA"/>
    <property type="match status" value="1"/>
</dbReference>
<dbReference type="GO" id="GO:0010181">
    <property type="term" value="F:FMN binding"/>
    <property type="evidence" value="ECO:0007669"/>
    <property type="project" value="InterPro"/>
</dbReference>
<feature type="region of interest" description="Disordered" evidence="2">
    <location>
        <begin position="1"/>
        <end position="47"/>
    </location>
</feature>
<dbReference type="AlphaFoldDB" id="A0A1Y2J366"/>
<dbReference type="STRING" id="1353009.A0A1Y2J366"/>
<feature type="compositionally biased region" description="Basic and acidic residues" evidence="2">
    <location>
        <begin position="11"/>
        <end position="20"/>
    </location>
</feature>
<dbReference type="PANTHER" id="PTHR30546">
    <property type="entry name" value="FLAVODOXIN-RELATED PROTEIN WRBA-RELATED"/>
    <property type="match status" value="1"/>
</dbReference>
<dbReference type="GO" id="GO:0016020">
    <property type="term" value="C:membrane"/>
    <property type="evidence" value="ECO:0007669"/>
    <property type="project" value="TreeGrafter"/>
</dbReference>
<protein>
    <submittedName>
        <fullName evidence="4">Benzoquinone reductase</fullName>
    </submittedName>
</protein>
<keyword evidence="5" id="KW-1185">Reference proteome</keyword>
<accession>A0A1Y2J366</accession>
<evidence type="ECO:0000259" key="3">
    <source>
        <dbReference type="PROSITE" id="PS50902"/>
    </source>
</evidence>
<comment type="similarity">
    <text evidence="1">Belongs to the WrbA family.</text>
</comment>